<organism evidence="1 2">
    <name type="scientific">Oikopleura dioica</name>
    <name type="common">Tunicate</name>
    <dbReference type="NCBI Taxonomy" id="34765"/>
    <lineage>
        <taxon>Eukaryota</taxon>
        <taxon>Metazoa</taxon>
        <taxon>Chordata</taxon>
        <taxon>Tunicata</taxon>
        <taxon>Appendicularia</taxon>
        <taxon>Copelata</taxon>
        <taxon>Oikopleuridae</taxon>
        <taxon>Oikopleura</taxon>
    </lineage>
</organism>
<dbReference type="EMBL" id="FN653018">
    <property type="protein sequence ID" value="CBY22261.1"/>
    <property type="molecule type" value="Genomic_DNA"/>
</dbReference>
<dbReference type="Proteomes" id="UP000001307">
    <property type="component" value="Unassembled WGS sequence"/>
</dbReference>
<dbReference type="AlphaFoldDB" id="E4WY17"/>
<proteinExistence type="predicted"/>
<keyword evidence="2" id="KW-1185">Reference proteome</keyword>
<evidence type="ECO:0000313" key="2">
    <source>
        <dbReference type="Proteomes" id="UP000001307"/>
    </source>
</evidence>
<sequence>MKSKGRRNIRMHNKKKYSFPNKERKTLNLRQRSFKTLFKNSLISSYQKMKLIASIIALASANYNSHTLPQDVSEFTWADEANRDLFLAQEYVKEYVRYQAPDDEYVPIDDLPIVFLNGIKFRRQGKEPKPDSLERFRKVTRSDNGHLTCMDVDKIHKKHGKDNKEEPAPAMQLDVGLVREFVEPLQEIIYPRYNGPDAPFPDAHMGIIEELEEVEESEEEEAAPRRAAVQEFNLADVDPVSGGVVSSEFEEPEEDEATMVQLVGEIPEEQLAPVNFEEESMSREEIRLIRLRKKFFEMKNVKIGCCNGQAYNSQKRCCCRRVSFDMDKKFCCAINGCESFKIMNRGSIQDYNDCLSLDGLVVQEYGYQGQRGQPKIFQSGPRG</sequence>
<dbReference type="InParanoid" id="E4WY17"/>
<accession>E4WY17</accession>
<dbReference type="OrthoDB" id="10104272at2759"/>
<protein>
    <submittedName>
        <fullName evidence="1">Uncharacterized protein</fullName>
    </submittedName>
</protein>
<evidence type="ECO:0000313" key="1">
    <source>
        <dbReference type="EMBL" id="CBY22261.1"/>
    </source>
</evidence>
<reference evidence="1 2" key="1">
    <citation type="journal article" date="2010" name="Science">
        <title>Plasticity of animal genome architecture unmasked by rapid evolution of a pelagic tunicate.</title>
        <authorList>
            <person name="Denoeud F."/>
            <person name="Henriet S."/>
            <person name="Mungpakdee S."/>
            <person name="Aury J.M."/>
            <person name="Da Silva C."/>
            <person name="Brinkmann H."/>
            <person name="Mikhaleva J."/>
            <person name="Olsen L.C."/>
            <person name="Jubin C."/>
            <person name="Canestro C."/>
            <person name="Bouquet J.M."/>
            <person name="Danks G."/>
            <person name="Poulain J."/>
            <person name="Campsteijn C."/>
            <person name="Adamski M."/>
            <person name="Cross I."/>
            <person name="Yadetie F."/>
            <person name="Muffato M."/>
            <person name="Louis A."/>
            <person name="Butcher S."/>
            <person name="Tsagkogeorga G."/>
            <person name="Konrad A."/>
            <person name="Singh S."/>
            <person name="Jensen M.F."/>
            <person name="Cong E.H."/>
            <person name="Eikeseth-Otteraa H."/>
            <person name="Noel B."/>
            <person name="Anthouard V."/>
            <person name="Porcel B.M."/>
            <person name="Kachouri-Lafond R."/>
            <person name="Nishino A."/>
            <person name="Ugolini M."/>
            <person name="Chourrout P."/>
            <person name="Nishida H."/>
            <person name="Aasland R."/>
            <person name="Huzurbazar S."/>
            <person name="Westhof E."/>
            <person name="Delsuc F."/>
            <person name="Lehrach H."/>
            <person name="Reinhardt R."/>
            <person name="Weissenbach J."/>
            <person name="Roy S.W."/>
            <person name="Artiguenave F."/>
            <person name="Postlethwait J.H."/>
            <person name="Manak J.R."/>
            <person name="Thompson E.M."/>
            <person name="Jaillon O."/>
            <person name="Du Pasquier L."/>
            <person name="Boudinot P."/>
            <person name="Liberles D.A."/>
            <person name="Volff J.N."/>
            <person name="Philippe H."/>
            <person name="Lenhard B."/>
            <person name="Roest Crollius H."/>
            <person name="Wincker P."/>
            <person name="Chourrout D."/>
        </authorList>
    </citation>
    <scope>NUCLEOTIDE SEQUENCE [LARGE SCALE GENOMIC DNA]</scope>
</reference>
<gene>
    <name evidence="1" type="ORF">GSOID_T00011815001</name>
</gene>
<name>E4WY17_OIKDI</name>